<sequence length="185" mass="18135">MTGRRTGRALIAGGLLVALLTAGCGVRPSAVITGRAAVSGPAEGIGVYLLAQGDPALVLRQPKATQAGVAPAVNCSPSSPGGSPCQPAQALALLAAGPSEDERASGLTSEVPAGLGPFTVTPGGQRSDLTVTTTGAVRPLTADAVDQIVCTVTDAATQVGLVNGPAAVSIVGPDGARQPRRCPIR</sequence>
<evidence type="ECO:0000313" key="2">
    <source>
        <dbReference type="EMBL" id="TWG17646.1"/>
    </source>
</evidence>
<keyword evidence="3" id="KW-1185">Reference proteome</keyword>
<organism evidence="2 3">
    <name type="scientific">Micromonospora taraxaci</name>
    <dbReference type="NCBI Taxonomy" id="1316803"/>
    <lineage>
        <taxon>Bacteria</taxon>
        <taxon>Bacillati</taxon>
        <taxon>Actinomycetota</taxon>
        <taxon>Actinomycetes</taxon>
        <taxon>Micromonosporales</taxon>
        <taxon>Micromonosporaceae</taxon>
        <taxon>Micromonospora</taxon>
    </lineage>
</organism>
<dbReference type="EMBL" id="VIWZ01000001">
    <property type="protein sequence ID" value="TWG17646.1"/>
    <property type="molecule type" value="Genomic_DNA"/>
</dbReference>
<evidence type="ECO:0000313" key="3">
    <source>
        <dbReference type="Proteomes" id="UP000317685"/>
    </source>
</evidence>
<dbReference type="PROSITE" id="PS51257">
    <property type="entry name" value="PROKAR_LIPOPROTEIN"/>
    <property type="match status" value="1"/>
</dbReference>
<protein>
    <recommendedName>
        <fullName evidence="4">GerMN domain-containing protein</fullName>
    </recommendedName>
</protein>
<evidence type="ECO:0008006" key="4">
    <source>
        <dbReference type="Google" id="ProtNLM"/>
    </source>
</evidence>
<dbReference type="GeneID" id="300128547"/>
<reference evidence="2 3" key="1">
    <citation type="submission" date="2019-06" db="EMBL/GenBank/DDBJ databases">
        <title>Sequencing the genomes of 1000 actinobacteria strains.</title>
        <authorList>
            <person name="Klenk H.-P."/>
        </authorList>
    </citation>
    <scope>NUCLEOTIDE SEQUENCE [LARGE SCALE GENOMIC DNA]</scope>
    <source>
        <strain evidence="2 3">DSM 45885</strain>
    </source>
</reference>
<dbReference type="Proteomes" id="UP000317685">
    <property type="component" value="Unassembled WGS sequence"/>
</dbReference>
<accession>A0A561W1A2</accession>
<evidence type="ECO:0000256" key="1">
    <source>
        <dbReference type="SAM" id="MobiDB-lite"/>
    </source>
</evidence>
<dbReference type="AlphaFoldDB" id="A0A561W1A2"/>
<comment type="caution">
    <text evidence="2">The sequence shown here is derived from an EMBL/GenBank/DDBJ whole genome shotgun (WGS) entry which is preliminary data.</text>
</comment>
<gene>
    <name evidence="2" type="ORF">FHU34_112988</name>
</gene>
<name>A0A561W1A2_9ACTN</name>
<feature type="region of interest" description="Disordered" evidence="1">
    <location>
        <begin position="102"/>
        <end position="127"/>
    </location>
</feature>
<proteinExistence type="predicted"/>
<dbReference type="RefSeq" id="WP_244311678.1">
    <property type="nucleotide sequence ID" value="NZ_JBEZJB010000103.1"/>
</dbReference>